<dbReference type="eggNOG" id="COG1120">
    <property type="taxonomic scope" value="Bacteria"/>
</dbReference>
<dbReference type="FunFam" id="3.40.50.300:FF:000134">
    <property type="entry name" value="Iron-enterobactin ABC transporter ATP-binding protein"/>
    <property type="match status" value="1"/>
</dbReference>
<name>A0A081PAA6_9BACL</name>
<dbReference type="RefSeq" id="WP_036675403.1">
    <property type="nucleotide sequence ID" value="NZ_JNVM01000002.1"/>
</dbReference>
<evidence type="ECO:0000256" key="2">
    <source>
        <dbReference type="ARBA" id="ARBA00022741"/>
    </source>
</evidence>
<evidence type="ECO:0000313" key="6">
    <source>
        <dbReference type="Proteomes" id="UP000028123"/>
    </source>
</evidence>
<dbReference type="EMBL" id="JNVM01000002">
    <property type="protein sequence ID" value="KEQ27629.1"/>
    <property type="molecule type" value="Genomic_DNA"/>
</dbReference>
<dbReference type="InterPro" id="IPR050153">
    <property type="entry name" value="Metal_Ion_Import_ABC"/>
</dbReference>
<gene>
    <name evidence="5" type="ORF">ET33_13120</name>
</gene>
<dbReference type="InterPro" id="IPR003593">
    <property type="entry name" value="AAA+_ATPase"/>
</dbReference>
<keyword evidence="1" id="KW-0813">Transport</keyword>
<evidence type="ECO:0000256" key="1">
    <source>
        <dbReference type="ARBA" id="ARBA00022448"/>
    </source>
</evidence>
<dbReference type="PROSITE" id="PS50893">
    <property type="entry name" value="ABC_TRANSPORTER_2"/>
    <property type="match status" value="1"/>
</dbReference>
<dbReference type="SMART" id="SM00382">
    <property type="entry name" value="AAA"/>
    <property type="match status" value="1"/>
</dbReference>
<evidence type="ECO:0000313" key="5">
    <source>
        <dbReference type="EMBL" id="KEQ27629.1"/>
    </source>
</evidence>
<proteinExistence type="predicted"/>
<organism evidence="5 6">
    <name type="scientific">Paenibacillus tyrfis</name>
    <dbReference type="NCBI Taxonomy" id="1501230"/>
    <lineage>
        <taxon>Bacteria</taxon>
        <taxon>Bacillati</taxon>
        <taxon>Bacillota</taxon>
        <taxon>Bacilli</taxon>
        <taxon>Bacillales</taxon>
        <taxon>Paenibacillaceae</taxon>
        <taxon>Paenibacillus</taxon>
    </lineage>
</organism>
<dbReference type="InterPro" id="IPR027417">
    <property type="entry name" value="P-loop_NTPase"/>
</dbReference>
<keyword evidence="2" id="KW-0547">Nucleotide-binding</keyword>
<dbReference type="PANTHER" id="PTHR42734">
    <property type="entry name" value="METAL TRANSPORT SYSTEM ATP-BINDING PROTEIN TM_0124-RELATED"/>
    <property type="match status" value="1"/>
</dbReference>
<dbReference type="CDD" id="cd03214">
    <property type="entry name" value="ABC_Iron-Siderophores_B12_Hemin"/>
    <property type="match status" value="1"/>
</dbReference>
<reference evidence="5 6" key="1">
    <citation type="submission" date="2014-06" db="EMBL/GenBank/DDBJ databases">
        <title>Draft genome sequence of Paenibacillus sp. MSt1.</title>
        <authorList>
            <person name="Aw Y.K."/>
            <person name="Ong K.S."/>
            <person name="Gan H.M."/>
            <person name="Lee S.M."/>
        </authorList>
    </citation>
    <scope>NUCLEOTIDE SEQUENCE [LARGE SCALE GENOMIC DNA]</scope>
    <source>
        <strain evidence="5 6">MSt1</strain>
    </source>
</reference>
<feature type="domain" description="ABC transporter" evidence="4">
    <location>
        <begin position="3"/>
        <end position="238"/>
    </location>
</feature>
<comment type="caution">
    <text evidence="5">The sequence shown here is derived from an EMBL/GenBank/DDBJ whole genome shotgun (WGS) entry which is preliminary data.</text>
</comment>
<keyword evidence="3 5" id="KW-0067">ATP-binding</keyword>
<dbReference type="OrthoDB" id="9806726at2"/>
<protein>
    <submittedName>
        <fullName evidence="5">Iron ABC transporter ATP-binding protein</fullName>
    </submittedName>
</protein>
<dbReference type="Gene3D" id="3.40.50.300">
    <property type="entry name" value="P-loop containing nucleotide triphosphate hydrolases"/>
    <property type="match status" value="1"/>
</dbReference>
<dbReference type="SUPFAM" id="SSF52540">
    <property type="entry name" value="P-loop containing nucleoside triphosphate hydrolases"/>
    <property type="match status" value="1"/>
</dbReference>
<dbReference type="GO" id="GO:0005524">
    <property type="term" value="F:ATP binding"/>
    <property type="evidence" value="ECO:0007669"/>
    <property type="project" value="UniProtKB-KW"/>
</dbReference>
<dbReference type="Proteomes" id="UP000028123">
    <property type="component" value="Unassembled WGS sequence"/>
</dbReference>
<dbReference type="AlphaFoldDB" id="A0A081PAA6"/>
<dbReference type="PANTHER" id="PTHR42734:SF19">
    <property type="entry name" value="IRON COMPOUNDS ABC TRANSPORTER, ATP-BINDING PROTEIN"/>
    <property type="match status" value="1"/>
</dbReference>
<dbReference type="GO" id="GO:0016887">
    <property type="term" value="F:ATP hydrolysis activity"/>
    <property type="evidence" value="ECO:0007669"/>
    <property type="project" value="InterPro"/>
</dbReference>
<accession>A0A081PAA6</accession>
<dbReference type="PROSITE" id="PS00211">
    <property type="entry name" value="ABC_TRANSPORTER_1"/>
    <property type="match status" value="1"/>
</dbReference>
<sequence length="257" mass="28711">MKLEVSNVSFSYKQKNVFSNVSFSLNEGEILSILGPNGSGKSTLLNCIARLLKGEQGDIFLDGKSIYDYTMNEFARNIGYVPQNHTPAYAFTVKEFVVMGRSPYISAFSMPSDKDYNIAIEAIEMIGIGHLLTKPYTELSGGERQLVTIARAIAQQSKIILMDEPTSQLDYGNQIRTIEIIKKLSHKGYGIIMTTHTPDHAILLNDKIGIMDKSGQFEWGHAAHILNEEKLKKIYSINLKLVYLKEIDRLACVAEGI</sequence>
<dbReference type="InterPro" id="IPR003439">
    <property type="entry name" value="ABC_transporter-like_ATP-bd"/>
</dbReference>
<dbReference type="Pfam" id="PF00005">
    <property type="entry name" value="ABC_tran"/>
    <property type="match status" value="1"/>
</dbReference>
<keyword evidence="6" id="KW-1185">Reference proteome</keyword>
<evidence type="ECO:0000256" key="3">
    <source>
        <dbReference type="ARBA" id="ARBA00022840"/>
    </source>
</evidence>
<dbReference type="InterPro" id="IPR017871">
    <property type="entry name" value="ABC_transporter-like_CS"/>
</dbReference>
<evidence type="ECO:0000259" key="4">
    <source>
        <dbReference type="PROSITE" id="PS50893"/>
    </source>
</evidence>